<dbReference type="GO" id="GO:0004386">
    <property type="term" value="F:helicase activity"/>
    <property type="evidence" value="ECO:0007669"/>
    <property type="project" value="InterPro"/>
</dbReference>
<feature type="region of interest" description="Disordered" evidence="3">
    <location>
        <begin position="214"/>
        <end position="262"/>
    </location>
</feature>
<dbReference type="InParanoid" id="D3AZ60"/>
<evidence type="ECO:0000256" key="3">
    <source>
        <dbReference type="SAM" id="MobiDB-lite"/>
    </source>
</evidence>
<organism evidence="8 9">
    <name type="scientific">Heterostelium pallidum (strain ATCC 26659 / Pp 5 / PN500)</name>
    <name type="common">Cellular slime mold</name>
    <name type="synonym">Polysphondylium pallidum</name>
    <dbReference type="NCBI Taxonomy" id="670386"/>
    <lineage>
        <taxon>Eukaryota</taxon>
        <taxon>Amoebozoa</taxon>
        <taxon>Evosea</taxon>
        <taxon>Eumycetozoa</taxon>
        <taxon>Dictyostelia</taxon>
        <taxon>Acytosteliales</taxon>
        <taxon>Acytosteliaceae</taxon>
        <taxon>Heterostelium</taxon>
    </lineage>
</organism>
<dbReference type="InterPro" id="IPR047187">
    <property type="entry name" value="SF1_C_Upf1"/>
</dbReference>
<dbReference type="OMA" id="ERTHGEY"/>
<dbReference type="Pfam" id="PF03828">
    <property type="entry name" value="PAP_assoc"/>
    <property type="match status" value="1"/>
</dbReference>
<dbReference type="EMBL" id="ADBJ01000007">
    <property type="protein sequence ID" value="EFA85443.1"/>
    <property type="molecule type" value="Genomic_DNA"/>
</dbReference>
<proteinExistence type="predicted"/>
<dbReference type="SUPFAM" id="SSF52540">
    <property type="entry name" value="P-loop containing nucleoside triphosphate hydrolases"/>
    <property type="match status" value="1"/>
</dbReference>
<comment type="caution">
    <text evidence="8">The sequence shown here is derived from an EMBL/GenBank/DDBJ whole genome shotgun (WGS) entry which is preliminary data.</text>
</comment>
<name>D3AZ60_HETP5</name>
<feature type="domain" description="PAP-associated" evidence="4">
    <location>
        <begin position="1306"/>
        <end position="1363"/>
    </location>
</feature>
<dbReference type="Pfam" id="PF22600">
    <property type="entry name" value="MTPAP-like_central"/>
    <property type="match status" value="1"/>
</dbReference>
<dbReference type="InterPro" id="IPR041679">
    <property type="entry name" value="DNA2/NAM7-like_C"/>
</dbReference>
<dbReference type="SUPFAM" id="SSF81631">
    <property type="entry name" value="PAP/OAS1 substrate-binding domain"/>
    <property type="match status" value="1"/>
</dbReference>
<dbReference type="InterPro" id="IPR041677">
    <property type="entry name" value="DNA2/NAM7_AAA_11"/>
</dbReference>
<evidence type="ECO:0000259" key="7">
    <source>
        <dbReference type="Pfam" id="PF22600"/>
    </source>
</evidence>
<feature type="compositionally biased region" description="Acidic residues" evidence="3">
    <location>
        <begin position="961"/>
        <end position="978"/>
    </location>
</feature>
<dbReference type="InterPro" id="IPR054708">
    <property type="entry name" value="MTPAP-like_central"/>
</dbReference>
<feature type="region of interest" description="Disordered" evidence="3">
    <location>
        <begin position="959"/>
        <end position="980"/>
    </location>
</feature>
<feature type="domain" description="DNA2/NAM7 helicase helicase" evidence="5">
    <location>
        <begin position="508"/>
        <end position="612"/>
    </location>
</feature>
<evidence type="ECO:0000313" key="9">
    <source>
        <dbReference type="Proteomes" id="UP000001396"/>
    </source>
</evidence>
<reference evidence="8 9" key="1">
    <citation type="journal article" date="2011" name="Genome Res.">
        <title>Phylogeny-wide analysis of social amoeba genomes highlights ancient origins for complex intercellular communication.</title>
        <authorList>
            <person name="Heidel A.J."/>
            <person name="Lawal H.M."/>
            <person name="Felder M."/>
            <person name="Schilde C."/>
            <person name="Helps N.R."/>
            <person name="Tunggal B."/>
            <person name="Rivero F."/>
            <person name="John U."/>
            <person name="Schleicher M."/>
            <person name="Eichinger L."/>
            <person name="Platzer M."/>
            <person name="Noegel A.A."/>
            <person name="Schaap P."/>
            <person name="Gloeckner G."/>
        </authorList>
    </citation>
    <scope>NUCLEOTIDE SEQUENCE [LARGE SCALE GENOMIC DNA]</scope>
    <source>
        <strain evidence="9">ATCC 26659 / Pp 5 / PN500</strain>
    </source>
</reference>
<evidence type="ECO:0000256" key="1">
    <source>
        <dbReference type="ARBA" id="ARBA00022723"/>
    </source>
</evidence>
<dbReference type="InterPro" id="IPR027417">
    <property type="entry name" value="P-loop_NTPase"/>
</dbReference>
<dbReference type="Gene3D" id="3.40.50.300">
    <property type="entry name" value="P-loop containing nucleotide triphosphate hydrolases"/>
    <property type="match status" value="3"/>
</dbReference>
<dbReference type="PANTHER" id="PTHR10887">
    <property type="entry name" value="DNA2/NAM7 HELICASE FAMILY"/>
    <property type="match status" value="1"/>
</dbReference>
<dbReference type="GO" id="GO:0016604">
    <property type="term" value="C:nuclear body"/>
    <property type="evidence" value="ECO:0007669"/>
    <property type="project" value="TreeGrafter"/>
</dbReference>
<dbReference type="Pfam" id="PF13087">
    <property type="entry name" value="AAA_12"/>
    <property type="match status" value="1"/>
</dbReference>
<feature type="compositionally biased region" description="Pro residues" evidence="3">
    <location>
        <begin position="244"/>
        <end position="256"/>
    </location>
</feature>
<evidence type="ECO:0000259" key="6">
    <source>
        <dbReference type="Pfam" id="PF13087"/>
    </source>
</evidence>
<dbReference type="Proteomes" id="UP000001396">
    <property type="component" value="Unassembled WGS sequence"/>
</dbReference>
<dbReference type="Gene3D" id="1.10.1410.10">
    <property type="match status" value="1"/>
</dbReference>
<dbReference type="InterPro" id="IPR045055">
    <property type="entry name" value="DNA2/NAM7-like"/>
</dbReference>
<evidence type="ECO:0000313" key="8">
    <source>
        <dbReference type="EMBL" id="EFA85443.1"/>
    </source>
</evidence>
<dbReference type="CDD" id="cd18042">
    <property type="entry name" value="DEXXQc_SETX"/>
    <property type="match status" value="1"/>
</dbReference>
<dbReference type="CDD" id="cd18808">
    <property type="entry name" value="SF1_C_Upf1"/>
    <property type="match status" value="1"/>
</dbReference>
<dbReference type="Gene3D" id="3.30.460.10">
    <property type="entry name" value="Beta Polymerase, domain 2"/>
    <property type="match status" value="1"/>
</dbReference>
<dbReference type="GO" id="GO:0001147">
    <property type="term" value="F:transcription termination site sequence-specific DNA binding"/>
    <property type="evidence" value="ECO:0007669"/>
    <property type="project" value="TreeGrafter"/>
</dbReference>
<dbReference type="RefSeq" id="XP_020437552.1">
    <property type="nucleotide sequence ID" value="XM_020572409.1"/>
</dbReference>
<dbReference type="CDD" id="cd05402">
    <property type="entry name" value="NT_PAP_TUTase"/>
    <property type="match status" value="1"/>
</dbReference>
<dbReference type="Pfam" id="PF13086">
    <property type="entry name" value="AAA_11"/>
    <property type="match status" value="1"/>
</dbReference>
<accession>D3AZ60</accession>
<dbReference type="PANTHER" id="PTHR10887:SF495">
    <property type="entry name" value="HELICASE SENATAXIN ISOFORM X1-RELATED"/>
    <property type="match status" value="1"/>
</dbReference>
<feature type="domain" description="Poly(A) RNA polymerase mitochondrial-like central palm" evidence="7">
    <location>
        <begin position="1079"/>
        <end position="1213"/>
    </location>
</feature>
<dbReference type="FunCoup" id="D3AZ60">
    <property type="interactions" value="167"/>
</dbReference>
<dbReference type="SUPFAM" id="SSF81301">
    <property type="entry name" value="Nucleotidyltransferase"/>
    <property type="match status" value="1"/>
</dbReference>
<dbReference type="GO" id="GO:0006369">
    <property type="term" value="P:termination of RNA polymerase II transcription"/>
    <property type="evidence" value="ECO:0007669"/>
    <property type="project" value="TreeGrafter"/>
</dbReference>
<dbReference type="GO" id="GO:0046872">
    <property type="term" value="F:metal ion binding"/>
    <property type="evidence" value="ECO:0007669"/>
    <property type="project" value="UniProtKB-KW"/>
</dbReference>
<keyword evidence="9" id="KW-1185">Reference proteome</keyword>
<feature type="domain" description="DNA2/NAM7 helicase-like C-terminal" evidence="6">
    <location>
        <begin position="699"/>
        <end position="885"/>
    </location>
</feature>
<evidence type="ECO:0000256" key="2">
    <source>
        <dbReference type="ARBA" id="ARBA00022842"/>
    </source>
</evidence>
<sequence length="1412" mass="160222">MCSITTIYSNWSSFNFKNHNACARADVQNTMQREPQEIDSCYDGKRKILLYEARKSDLRPIREKLEMYEKQRKYLMSAQLNSPAPAPTLEPITLLVQPPVSIVQQPIEVKPQNLDSFSPSQLQKEFESICRQIRDCNKDIFKIKEEVSDLKSQQPYSRTKKQWKALVTSSTSDLNKSLIILSSQKSIVRQAIERRKTTVQIVSNKVIKPIFVTPTTPPLTPKNPTVVTPTTPPRTPKNATFTLTPPPPSGKKPPPNGNNSSQKEIDYVNILGKSVDDVFDIFLGCIPSRVGFLSHPLNKFENKDDRTLNEYILDIIPLMFEELRAQITKELESRGAVVMESGHYNFDHLAKTSCLIGDIDMPKRAGEGVHLYLDYPYTRYENQLNIKDMVLLRLPGRSVFGQVIGANLFSKTKEQRVIIRIMDNQSYAPHTSEFIDALYQTRKDKGKVNLSYVNNFTTFERELNAVRGFTQHALAPLILAPKLYSIFKTPISPIYVMPTIVGSLLSSQLNSSQFRAISQSLASPQISLIQGPPGTGKTKTIISLLAIFNTILKPTEQILVCAPSNVAVDEVGLRVLKDGLLDNSGGRTDPSIARIGRLEAINENIHQICVSKHRRASYKKKMIQSSRIILSTLSGAGSQLIIHSGFRPSVVIVDESTQSCESSTLIPLLRNPNSKIILIGDPKQLPPTVFSGISSRFNYDVSLFERLAKYFPVHMLDTQYRMHPKISKFPSLQFYNSKLKDGENVAKYHNSFYTDPKYGPINFYHIPDSQELKTIGNSIMNDLEIRLVFTLLKKLVQDHPEVKSMSVGIITPYKLQKKVLQDAKNHFNEKMDVVVNTVDGFQGAEKDIIIFSCVRSEKIGFLKDTRRINVGITRARRALYIVGSAKLLEQDPNWGAYLRDIKSTTKRLVSIDSNGIRMLEEQVRQFDIANPDDLIDTSQEDFKELEDFFDDNDERILKDIGDDDDGEDDSEEEEEEEVVGNNEVSMDMIVSKLKSMTLWKNSTDPSIPLKIKEIEQYLGEYNQLREIRINSTIRAQIVETRKSIWTGLRDTLKKLKIENSKHDVSDLEFIAPNDNDYMSRQLLSLYREKKCPNEDIKKKSLLSLENHCQKAFPGSILKPYGSFVNGVQTASSDIDLCFSVVGVSTDTNDKLFHLMKRVALRIKKNTSYQLEKIIRFARVPIIKFKDIENEISFDMCFNNSMPVGNSLLIKEYTMIDVRAKVLMLLIKYWASRKDINDASMGTLSSYSWLLMVIFYLQSINPPVLPNLQSTLINTAPKNAIISSSEDRWLFLSSQALNFKSTNTMSLFQLFSGFFSFYSRFDFSNLLITIKQGCLTNIRMATKIFLDNNGKQNICIEDPFTPQNNPAASVGRNAFDVILYELKSAEQKLSALKPNETVDVFMESTLMKFCSAK</sequence>
<dbReference type="GeneID" id="31356929"/>
<keyword evidence="2" id="KW-0460">Magnesium</keyword>
<dbReference type="FunFam" id="3.40.50.300:FF:001576">
    <property type="entry name" value="tRNA-splicing endonuclease, putative"/>
    <property type="match status" value="1"/>
</dbReference>
<evidence type="ECO:0000259" key="4">
    <source>
        <dbReference type="Pfam" id="PF03828"/>
    </source>
</evidence>
<dbReference type="InterPro" id="IPR002058">
    <property type="entry name" value="PAP_assoc"/>
</dbReference>
<dbReference type="InterPro" id="IPR043519">
    <property type="entry name" value="NT_sf"/>
</dbReference>
<gene>
    <name evidence="8" type="ORF">PPL_01400</name>
</gene>
<protein>
    <submittedName>
        <fullName evidence="8">Regulator of nonsense transcripts-like protein</fullName>
    </submittedName>
</protein>
<keyword evidence="1" id="KW-0479">Metal-binding</keyword>
<evidence type="ECO:0000259" key="5">
    <source>
        <dbReference type="Pfam" id="PF13086"/>
    </source>
</evidence>